<name>A0A926RVN6_9BACI</name>
<accession>A0A926RVN6</accession>
<dbReference type="GO" id="GO:0005886">
    <property type="term" value="C:plasma membrane"/>
    <property type="evidence" value="ECO:0007669"/>
    <property type="project" value="UniProtKB-SubCell"/>
</dbReference>
<proteinExistence type="inferred from homology"/>
<evidence type="ECO:0000313" key="11">
    <source>
        <dbReference type="Proteomes" id="UP000626844"/>
    </source>
</evidence>
<feature type="transmembrane region" description="Helical" evidence="9">
    <location>
        <begin position="153"/>
        <end position="178"/>
    </location>
</feature>
<protein>
    <recommendedName>
        <fullName evidence="8">Riboflavin transporter</fullName>
    </recommendedName>
</protein>
<keyword evidence="6 9" id="KW-1133">Transmembrane helix</keyword>
<keyword evidence="4 8" id="KW-1003">Cell membrane</keyword>
<feature type="transmembrane region" description="Helical" evidence="9">
    <location>
        <begin position="109"/>
        <end position="133"/>
    </location>
</feature>
<dbReference type="PIRSF" id="PIRSF037778">
    <property type="entry name" value="UCP037778_transp_RibU"/>
    <property type="match status" value="1"/>
</dbReference>
<evidence type="ECO:0000256" key="9">
    <source>
        <dbReference type="SAM" id="Phobius"/>
    </source>
</evidence>
<evidence type="ECO:0000313" key="10">
    <source>
        <dbReference type="EMBL" id="MBD1378650.1"/>
    </source>
</evidence>
<feature type="transmembrane region" description="Helical" evidence="9">
    <location>
        <begin position="12"/>
        <end position="31"/>
    </location>
</feature>
<gene>
    <name evidence="10" type="ORF">IC621_00270</name>
</gene>
<evidence type="ECO:0000256" key="6">
    <source>
        <dbReference type="ARBA" id="ARBA00022989"/>
    </source>
</evidence>
<dbReference type="Proteomes" id="UP000626844">
    <property type="component" value="Unassembled WGS sequence"/>
</dbReference>
<dbReference type="Pfam" id="PF12822">
    <property type="entry name" value="ECF_trnsprt"/>
    <property type="match status" value="1"/>
</dbReference>
<evidence type="ECO:0000256" key="2">
    <source>
        <dbReference type="ARBA" id="ARBA00005540"/>
    </source>
</evidence>
<evidence type="ECO:0000256" key="5">
    <source>
        <dbReference type="ARBA" id="ARBA00022692"/>
    </source>
</evidence>
<comment type="similarity">
    <text evidence="2 8">Belongs to the prokaryotic riboflavin transporter (P-RFT) (TC 2.A.87) family.</text>
</comment>
<dbReference type="InterPro" id="IPR025720">
    <property type="entry name" value="RibU"/>
</dbReference>
<dbReference type="InterPro" id="IPR024529">
    <property type="entry name" value="ECF_trnsprt_substrate-spec"/>
</dbReference>
<sequence>MKKSKLTKQLAVGMLSSIAYLLMMLDFPFPGFPPFLQIDFSEVPAIVAAIVFGPIAGIIVEAIKNILHYLIQGSATGMPVGQLANFVAGTLFILPVSYMFRKLNNTKGIVIGLIFGTVIMAIIMSILNYYVILPAYTIFLNSPALSGPETKQLIVSGILPFNFIKGIIVSFVFVAIFMKLKVWLFNQLKYQSA</sequence>
<comment type="subcellular location">
    <subcellularLocation>
        <location evidence="1">Cell membrane</location>
        <topology evidence="1">Multi-pass membrane protein</topology>
    </subcellularLocation>
</comment>
<keyword evidence="5 9" id="KW-0812">Transmembrane</keyword>
<organism evidence="10 11">
    <name type="scientific">Metabacillus arenae</name>
    <dbReference type="NCBI Taxonomy" id="2771434"/>
    <lineage>
        <taxon>Bacteria</taxon>
        <taxon>Bacillati</taxon>
        <taxon>Bacillota</taxon>
        <taxon>Bacilli</taxon>
        <taxon>Bacillales</taxon>
        <taxon>Bacillaceae</taxon>
        <taxon>Metabacillus</taxon>
    </lineage>
</organism>
<dbReference type="RefSeq" id="WP_191154614.1">
    <property type="nucleotide sequence ID" value="NZ_JACXAI010000001.1"/>
</dbReference>
<dbReference type="EMBL" id="JACXAI010000001">
    <property type="protein sequence ID" value="MBD1378650.1"/>
    <property type="molecule type" value="Genomic_DNA"/>
</dbReference>
<comment type="caution">
    <text evidence="10">The sequence shown here is derived from an EMBL/GenBank/DDBJ whole genome shotgun (WGS) entry which is preliminary data.</text>
</comment>
<dbReference type="PANTHER" id="PTHR38438:SF1">
    <property type="entry name" value="RIBOFLAVIN TRANSPORTER RIBU"/>
    <property type="match status" value="1"/>
</dbReference>
<comment type="function">
    <text evidence="8">Probably a riboflavin-binding protein that interacts with the energy-coupling factor (ECF) ABC-transporter complex.</text>
</comment>
<dbReference type="PANTHER" id="PTHR38438">
    <property type="entry name" value="RIBOFLAVIN TRANSPORTER RIBU"/>
    <property type="match status" value="1"/>
</dbReference>
<evidence type="ECO:0000256" key="3">
    <source>
        <dbReference type="ARBA" id="ARBA00022448"/>
    </source>
</evidence>
<feature type="transmembrane region" description="Helical" evidence="9">
    <location>
        <begin position="43"/>
        <end position="63"/>
    </location>
</feature>
<keyword evidence="7 8" id="KW-0472">Membrane</keyword>
<evidence type="ECO:0000256" key="4">
    <source>
        <dbReference type="ARBA" id="ARBA00022475"/>
    </source>
</evidence>
<reference evidence="10" key="1">
    <citation type="submission" date="2020-09" db="EMBL/GenBank/DDBJ databases">
        <title>A novel bacterium of genus Bacillus, isolated from South China Sea.</title>
        <authorList>
            <person name="Huang H."/>
            <person name="Mo K."/>
            <person name="Hu Y."/>
        </authorList>
    </citation>
    <scope>NUCLEOTIDE SEQUENCE</scope>
    <source>
        <strain evidence="10">IB182487</strain>
    </source>
</reference>
<dbReference type="AlphaFoldDB" id="A0A926RVN6"/>
<evidence type="ECO:0000256" key="1">
    <source>
        <dbReference type="ARBA" id="ARBA00004651"/>
    </source>
</evidence>
<keyword evidence="11" id="KW-1185">Reference proteome</keyword>
<evidence type="ECO:0000256" key="7">
    <source>
        <dbReference type="ARBA" id="ARBA00023136"/>
    </source>
</evidence>
<dbReference type="Gene3D" id="1.10.1760.20">
    <property type="match status" value="1"/>
</dbReference>
<keyword evidence="3 8" id="KW-0813">Transport</keyword>
<evidence type="ECO:0000256" key="8">
    <source>
        <dbReference type="PIRNR" id="PIRNR037778"/>
    </source>
</evidence>
<dbReference type="GO" id="GO:0032217">
    <property type="term" value="F:riboflavin transmembrane transporter activity"/>
    <property type="evidence" value="ECO:0007669"/>
    <property type="project" value="UniProtKB-UniRule"/>
</dbReference>